<evidence type="ECO:0000313" key="2">
    <source>
        <dbReference type="Proteomes" id="UP000789739"/>
    </source>
</evidence>
<keyword evidence="2" id="KW-1185">Reference proteome</keyword>
<sequence>MYNNELPVKRNRTQLATNLEKINNWVEYVDDTLNFPVVHASSFSQFVGRFFFPDTPPDEKINDLQSYGFKLSDDTIGDFLMTFEHKLRDIKDDAFALLSNALSSQFQYTTKRFVQYHTAELVLFG</sequence>
<accession>A0A9N9DBP2</accession>
<protein>
    <submittedName>
        <fullName evidence="1">4826_t:CDS:1</fullName>
    </submittedName>
</protein>
<comment type="caution">
    <text evidence="1">The sequence shown here is derived from an EMBL/GenBank/DDBJ whole genome shotgun (WGS) entry which is preliminary data.</text>
</comment>
<dbReference type="EMBL" id="CAJVPI010001882">
    <property type="protein sequence ID" value="CAG8629704.1"/>
    <property type="molecule type" value="Genomic_DNA"/>
</dbReference>
<reference evidence="1" key="1">
    <citation type="submission" date="2021-06" db="EMBL/GenBank/DDBJ databases">
        <authorList>
            <person name="Kallberg Y."/>
            <person name="Tangrot J."/>
            <person name="Rosling A."/>
        </authorList>
    </citation>
    <scope>NUCLEOTIDE SEQUENCE</scope>
    <source>
        <strain evidence="1">BR232B</strain>
    </source>
</reference>
<proteinExistence type="predicted"/>
<evidence type="ECO:0000313" key="1">
    <source>
        <dbReference type="EMBL" id="CAG8629704.1"/>
    </source>
</evidence>
<dbReference type="AlphaFoldDB" id="A0A9N9DBP2"/>
<name>A0A9N9DBP2_9GLOM</name>
<dbReference type="Proteomes" id="UP000789739">
    <property type="component" value="Unassembled WGS sequence"/>
</dbReference>
<gene>
    <name evidence="1" type="ORF">PBRASI_LOCUS9180</name>
</gene>
<organism evidence="1 2">
    <name type="scientific">Paraglomus brasilianum</name>
    <dbReference type="NCBI Taxonomy" id="144538"/>
    <lineage>
        <taxon>Eukaryota</taxon>
        <taxon>Fungi</taxon>
        <taxon>Fungi incertae sedis</taxon>
        <taxon>Mucoromycota</taxon>
        <taxon>Glomeromycotina</taxon>
        <taxon>Glomeromycetes</taxon>
        <taxon>Paraglomerales</taxon>
        <taxon>Paraglomeraceae</taxon>
        <taxon>Paraglomus</taxon>
    </lineage>
</organism>